<reference evidence="1 2" key="1">
    <citation type="submission" date="2024-01" db="EMBL/GenBank/DDBJ databases">
        <title>Genome assemblies of Stephania.</title>
        <authorList>
            <person name="Yang L."/>
        </authorList>
    </citation>
    <scope>NUCLEOTIDE SEQUENCE [LARGE SCALE GENOMIC DNA]</scope>
    <source>
        <strain evidence="1">YNDBR</strain>
        <tissue evidence="1">Leaf</tissue>
    </source>
</reference>
<organism evidence="1 2">
    <name type="scientific">Stephania yunnanensis</name>
    <dbReference type="NCBI Taxonomy" id="152371"/>
    <lineage>
        <taxon>Eukaryota</taxon>
        <taxon>Viridiplantae</taxon>
        <taxon>Streptophyta</taxon>
        <taxon>Embryophyta</taxon>
        <taxon>Tracheophyta</taxon>
        <taxon>Spermatophyta</taxon>
        <taxon>Magnoliopsida</taxon>
        <taxon>Ranunculales</taxon>
        <taxon>Menispermaceae</taxon>
        <taxon>Menispermoideae</taxon>
        <taxon>Cissampelideae</taxon>
        <taxon>Stephania</taxon>
    </lineage>
</organism>
<accession>A0AAP0NPV4</accession>
<evidence type="ECO:0000313" key="2">
    <source>
        <dbReference type="Proteomes" id="UP001420932"/>
    </source>
</evidence>
<dbReference type="AlphaFoldDB" id="A0AAP0NPV4"/>
<name>A0AAP0NPV4_9MAGN</name>
<gene>
    <name evidence="1" type="ORF">Syun_021570</name>
</gene>
<proteinExistence type="predicted"/>
<comment type="caution">
    <text evidence="1">The sequence shown here is derived from an EMBL/GenBank/DDBJ whole genome shotgun (WGS) entry which is preliminary data.</text>
</comment>
<dbReference type="EMBL" id="JBBNAF010000009">
    <property type="protein sequence ID" value="KAK9114773.1"/>
    <property type="molecule type" value="Genomic_DNA"/>
</dbReference>
<dbReference type="Proteomes" id="UP001420932">
    <property type="component" value="Unassembled WGS sequence"/>
</dbReference>
<keyword evidence="2" id="KW-1185">Reference proteome</keyword>
<evidence type="ECO:0000313" key="1">
    <source>
        <dbReference type="EMBL" id="KAK9114773.1"/>
    </source>
</evidence>
<protein>
    <submittedName>
        <fullName evidence="1">Uncharacterized protein</fullName>
    </submittedName>
</protein>
<sequence length="66" mass="7422">MATHNETHTPFFKSVLNLAMHNSLHRPKENAAGMFGCYCSTIFKCKVKSAGNMEETTQKARDVKMT</sequence>